<organism evidence="14 15">
    <name type="scientific">Paraburkholderia acidicola</name>
    <dbReference type="NCBI Taxonomy" id="1912599"/>
    <lineage>
        <taxon>Bacteria</taxon>
        <taxon>Pseudomonadati</taxon>
        <taxon>Pseudomonadota</taxon>
        <taxon>Betaproteobacteria</taxon>
        <taxon>Burkholderiales</taxon>
        <taxon>Burkholderiaceae</taxon>
        <taxon>Paraburkholderia</taxon>
    </lineage>
</organism>
<keyword evidence="7" id="KW-0418">Kinase</keyword>
<dbReference type="PANTHER" id="PTHR45436:SF15">
    <property type="entry name" value="SENSOR HISTIDINE KINASE CUSS"/>
    <property type="match status" value="1"/>
</dbReference>
<dbReference type="Gene3D" id="1.10.287.130">
    <property type="match status" value="1"/>
</dbReference>
<dbReference type="EMBL" id="MTZV01000006">
    <property type="protein sequence ID" value="PCE23411.1"/>
    <property type="molecule type" value="Genomic_DNA"/>
</dbReference>
<dbReference type="OrthoDB" id="9804645at2"/>
<keyword evidence="10 11" id="KW-0472">Membrane</keyword>
<dbReference type="PROSITE" id="PS50109">
    <property type="entry name" value="HIS_KIN"/>
    <property type="match status" value="1"/>
</dbReference>
<dbReference type="InterPro" id="IPR003594">
    <property type="entry name" value="HATPase_dom"/>
</dbReference>
<comment type="subcellular location">
    <subcellularLocation>
        <location evidence="2">Membrane</location>
        <topology evidence="2">Multi-pass membrane protein</topology>
    </subcellularLocation>
</comment>
<accession>A0A2A4EQI8</accession>
<keyword evidence="8 11" id="KW-1133">Transmembrane helix</keyword>
<sequence length="466" mass="50450">MKYLRNLSITQRISVTLIGTLLTVAIASGLLTLTNFLQWDLSGYVMDGRIDSTIVAAVSRTSDGHLVLKPTAEFEALRRKAPGLWFVVRDQSGDQVSQGQVSAPCASVVATLPRLFSGDVTDISEHNNLSCRFKTMRTHLGEAQIVYGGGPLMPMWKGAGIAVLQYLEAPFFLPLLLVNIVAIPVVVALALRRLKDVVQLARYVDINRQGLRLPEEGLPREIAPLVRAFNAALERLDAGRTQQDRFIANAAHELRTPVAIIRARLDALESGPLKVKLEQDVERLGELTDALLDLQALKSTIPRMEPLNLVALVSETLADLAPVVLAAGHDVEFVCDAERLDVSGDAASLRRVIVNLVQNTIKHGGDAITLTVTVRAEATQVLMEFVDTGPGIPPAWRDQMFESFSRYTRHGSGAGLGLSIVREIAVMHGGRATYFEPSTHGTGIRVSLPRIEASKDGAGLAGNTAL</sequence>
<evidence type="ECO:0000313" key="14">
    <source>
        <dbReference type="EMBL" id="PCE23411.1"/>
    </source>
</evidence>
<dbReference type="AlphaFoldDB" id="A0A2A4EQI8"/>
<dbReference type="SMART" id="SM00388">
    <property type="entry name" value="HisKA"/>
    <property type="match status" value="1"/>
</dbReference>
<protein>
    <recommendedName>
        <fullName evidence="3">histidine kinase</fullName>
        <ecNumber evidence="3">2.7.13.3</ecNumber>
    </recommendedName>
</protein>
<keyword evidence="9" id="KW-0902">Two-component regulatory system</keyword>
<feature type="transmembrane region" description="Helical" evidence="11">
    <location>
        <begin position="171"/>
        <end position="191"/>
    </location>
</feature>
<keyword evidence="5" id="KW-0808">Transferase</keyword>
<evidence type="ECO:0000259" key="12">
    <source>
        <dbReference type="PROSITE" id="PS50109"/>
    </source>
</evidence>
<feature type="domain" description="HAMP" evidence="13">
    <location>
        <begin position="188"/>
        <end position="241"/>
    </location>
</feature>
<dbReference type="InterPro" id="IPR036890">
    <property type="entry name" value="HATPase_C_sf"/>
</dbReference>
<keyword evidence="4" id="KW-0597">Phosphoprotein</keyword>
<feature type="transmembrane region" description="Helical" evidence="11">
    <location>
        <begin position="12"/>
        <end position="37"/>
    </location>
</feature>
<evidence type="ECO:0000256" key="9">
    <source>
        <dbReference type="ARBA" id="ARBA00023012"/>
    </source>
</evidence>
<dbReference type="InterPro" id="IPR003661">
    <property type="entry name" value="HisK_dim/P_dom"/>
</dbReference>
<gene>
    <name evidence="14" type="ORF">BWP39_27420</name>
</gene>
<dbReference type="InterPro" id="IPR004358">
    <property type="entry name" value="Sig_transdc_His_kin-like_C"/>
</dbReference>
<evidence type="ECO:0000259" key="13">
    <source>
        <dbReference type="PROSITE" id="PS50885"/>
    </source>
</evidence>
<dbReference type="InterPro" id="IPR003660">
    <property type="entry name" value="HAMP_dom"/>
</dbReference>
<dbReference type="PROSITE" id="PS50885">
    <property type="entry name" value="HAMP"/>
    <property type="match status" value="1"/>
</dbReference>
<evidence type="ECO:0000256" key="11">
    <source>
        <dbReference type="SAM" id="Phobius"/>
    </source>
</evidence>
<evidence type="ECO:0000256" key="2">
    <source>
        <dbReference type="ARBA" id="ARBA00004141"/>
    </source>
</evidence>
<evidence type="ECO:0000256" key="5">
    <source>
        <dbReference type="ARBA" id="ARBA00022679"/>
    </source>
</evidence>
<dbReference type="SUPFAM" id="SSF55874">
    <property type="entry name" value="ATPase domain of HSP90 chaperone/DNA topoisomerase II/histidine kinase"/>
    <property type="match status" value="1"/>
</dbReference>
<evidence type="ECO:0000256" key="6">
    <source>
        <dbReference type="ARBA" id="ARBA00022692"/>
    </source>
</evidence>
<dbReference type="InterPro" id="IPR050428">
    <property type="entry name" value="TCS_sensor_his_kinase"/>
</dbReference>
<feature type="domain" description="Histidine kinase" evidence="12">
    <location>
        <begin position="249"/>
        <end position="452"/>
    </location>
</feature>
<name>A0A2A4EQI8_9BURK</name>
<reference evidence="14 15" key="1">
    <citation type="submission" date="2017-01" db="EMBL/GenBank/DDBJ databases">
        <title>Whole-Genome Shotgun Sequencing of Two beta-Proteobacterial Species in Search of the Bulgecin Biosynthetic Cluster.</title>
        <authorList>
            <person name="Horsman M.E."/>
            <person name="Marous D.R."/>
            <person name="Li R."/>
            <person name="Oliver R.A."/>
            <person name="Byun B."/>
            <person name="Emrich S.J."/>
            <person name="Boggess B."/>
            <person name="Townsend C.A."/>
            <person name="Mobashery S."/>
        </authorList>
    </citation>
    <scope>NUCLEOTIDE SEQUENCE [LARGE SCALE GENOMIC DNA]</scope>
    <source>
        <strain evidence="14 15">ATCC 31363</strain>
    </source>
</reference>
<dbReference type="GO" id="GO:0000155">
    <property type="term" value="F:phosphorelay sensor kinase activity"/>
    <property type="evidence" value="ECO:0007669"/>
    <property type="project" value="InterPro"/>
</dbReference>
<dbReference type="InterPro" id="IPR005467">
    <property type="entry name" value="His_kinase_dom"/>
</dbReference>
<evidence type="ECO:0000256" key="8">
    <source>
        <dbReference type="ARBA" id="ARBA00022989"/>
    </source>
</evidence>
<evidence type="ECO:0000313" key="15">
    <source>
        <dbReference type="Proteomes" id="UP000218022"/>
    </source>
</evidence>
<evidence type="ECO:0000256" key="7">
    <source>
        <dbReference type="ARBA" id="ARBA00022777"/>
    </source>
</evidence>
<keyword evidence="6 11" id="KW-0812">Transmembrane</keyword>
<dbReference type="PRINTS" id="PR00344">
    <property type="entry name" value="BCTRLSENSOR"/>
</dbReference>
<dbReference type="Pfam" id="PF00512">
    <property type="entry name" value="HisKA"/>
    <property type="match status" value="1"/>
</dbReference>
<comment type="caution">
    <text evidence="14">The sequence shown here is derived from an EMBL/GenBank/DDBJ whole genome shotgun (WGS) entry which is preliminary data.</text>
</comment>
<dbReference type="CDD" id="cd00075">
    <property type="entry name" value="HATPase"/>
    <property type="match status" value="1"/>
</dbReference>
<dbReference type="Gene3D" id="3.30.565.10">
    <property type="entry name" value="Histidine kinase-like ATPase, C-terminal domain"/>
    <property type="match status" value="1"/>
</dbReference>
<dbReference type="InterPro" id="IPR036097">
    <property type="entry name" value="HisK_dim/P_sf"/>
</dbReference>
<evidence type="ECO:0000256" key="3">
    <source>
        <dbReference type="ARBA" id="ARBA00012438"/>
    </source>
</evidence>
<comment type="catalytic activity">
    <reaction evidence="1">
        <text>ATP + protein L-histidine = ADP + protein N-phospho-L-histidine.</text>
        <dbReference type="EC" id="2.7.13.3"/>
    </reaction>
</comment>
<dbReference type="CDD" id="cd00082">
    <property type="entry name" value="HisKA"/>
    <property type="match status" value="1"/>
</dbReference>
<dbReference type="Pfam" id="PF02518">
    <property type="entry name" value="HATPase_c"/>
    <property type="match status" value="1"/>
</dbReference>
<dbReference type="PANTHER" id="PTHR45436">
    <property type="entry name" value="SENSOR HISTIDINE KINASE YKOH"/>
    <property type="match status" value="1"/>
</dbReference>
<dbReference type="EC" id="2.7.13.3" evidence="3"/>
<evidence type="ECO:0000256" key="4">
    <source>
        <dbReference type="ARBA" id="ARBA00022553"/>
    </source>
</evidence>
<evidence type="ECO:0000256" key="10">
    <source>
        <dbReference type="ARBA" id="ARBA00023136"/>
    </source>
</evidence>
<dbReference type="RefSeq" id="WP_096725355.1">
    <property type="nucleotide sequence ID" value="NZ_MTZV01000006.1"/>
</dbReference>
<dbReference type="SUPFAM" id="SSF47384">
    <property type="entry name" value="Homodimeric domain of signal transducing histidine kinase"/>
    <property type="match status" value="1"/>
</dbReference>
<evidence type="ECO:0000256" key="1">
    <source>
        <dbReference type="ARBA" id="ARBA00000085"/>
    </source>
</evidence>
<dbReference type="SMART" id="SM00387">
    <property type="entry name" value="HATPase_c"/>
    <property type="match status" value="1"/>
</dbReference>
<proteinExistence type="predicted"/>
<dbReference type="GO" id="GO:0005886">
    <property type="term" value="C:plasma membrane"/>
    <property type="evidence" value="ECO:0007669"/>
    <property type="project" value="TreeGrafter"/>
</dbReference>
<dbReference type="Proteomes" id="UP000218022">
    <property type="component" value="Unassembled WGS sequence"/>
</dbReference>